<dbReference type="Proteomes" id="UP000829685">
    <property type="component" value="Unassembled WGS sequence"/>
</dbReference>
<feature type="compositionally biased region" description="Polar residues" evidence="1">
    <location>
        <begin position="177"/>
        <end position="190"/>
    </location>
</feature>
<dbReference type="AlphaFoldDB" id="A0A9P9WJD9"/>
<proteinExistence type="predicted"/>
<organism evidence="2 3">
    <name type="scientific">Neoarthrinium moseri</name>
    <dbReference type="NCBI Taxonomy" id="1658444"/>
    <lineage>
        <taxon>Eukaryota</taxon>
        <taxon>Fungi</taxon>
        <taxon>Dikarya</taxon>
        <taxon>Ascomycota</taxon>
        <taxon>Pezizomycotina</taxon>
        <taxon>Sordariomycetes</taxon>
        <taxon>Xylariomycetidae</taxon>
        <taxon>Amphisphaeriales</taxon>
        <taxon>Apiosporaceae</taxon>
        <taxon>Neoarthrinium</taxon>
    </lineage>
</organism>
<keyword evidence="3" id="KW-1185">Reference proteome</keyword>
<protein>
    <submittedName>
        <fullName evidence="2">Uncharacterized protein</fullName>
    </submittedName>
</protein>
<evidence type="ECO:0000313" key="2">
    <source>
        <dbReference type="EMBL" id="KAI1866489.1"/>
    </source>
</evidence>
<sequence length="445" mass="48346">MCFSEYIGYGCGHTTVAVLRPCPLTTHLHTNPVCPSPAQRPTQVHTMCPSCARILHTRWVEIVTLEHQWMHERGVCGCPVVFPALQEPRIVGGERNEAGYSSDGGEDQQVQASNAQTGHIPSGTGPVMLDPESYSRAMPGKEHAVVLAPKAVNSSSDTRAHPKPKNKGRGKTRSKHSGQNTKAKANQNQKPHAMAWNRNISPIVDITQDYGTGNKIAVRLSSQYGAEWIPDHAQLHAAGKCECAVAFETYKPHSITAVDLAAAPEWDMQKPIKALHTPTFRRNDLLIWKINEANPGMPQIPWPIQMEEFGFTCCAEAEACLEEQERAAAGQASKEDELLLSQIPQFGQRGPFPYPAAAYGIEGAAHGGNGTSAQRSAAVGREQQPAHDSFIAIPNEPIFCPQGIPLVGWPLGAGPEGGRENSHSPAWNMCSLSRPRIKRSCSLTF</sequence>
<name>A0A9P9WJD9_9PEZI</name>
<comment type="caution">
    <text evidence="2">The sequence shown here is derived from an EMBL/GenBank/DDBJ whole genome shotgun (WGS) entry which is preliminary data.</text>
</comment>
<feature type="region of interest" description="Disordered" evidence="1">
    <location>
        <begin position="94"/>
        <end position="134"/>
    </location>
</feature>
<dbReference type="EMBL" id="JAFIMR010000020">
    <property type="protein sequence ID" value="KAI1866489.1"/>
    <property type="molecule type" value="Genomic_DNA"/>
</dbReference>
<gene>
    <name evidence="2" type="ORF">JX265_007790</name>
</gene>
<evidence type="ECO:0000313" key="3">
    <source>
        <dbReference type="Proteomes" id="UP000829685"/>
    </source>
</evidence>
<feature type="compositionally biased region" description="Basic residues" evidence="1">
    <location>
        <begin position="161"/>
        <end position="176"/>
    </location>
</feature>
<feature type="compositionally biased region" description="Polar residues" evidence="1">
    <location>
        <begin position="108"/>
        <end position="119"/>
    </location>
</feature>
<accession>A0A9P9WJD9</accession>
<reference evidence="2" key="1">
    <citation type="submission" date="2021-03" db="EMBL/GenBank/DDBJ databases">
        <title>Revisited historic fungal species revealed as producer of novel bioactive compounds through whole genome sequencing and comparative genomics.</title>
        <authorList>
            <person name="Vignolle G.A."/>
            <person name="Hochenegger N."/>
            <person name="Mach R.L."/>
            <person name="Mach-Aigner A.R."/>
            <person name="Javad Rahimi M."/>
            <person name="Salim K.A."/>
            <person name="Chan C.M."/>
            <person name="Lim L.B.L."/>
            <person name="Cai F."/>
            <person name="Druzhinina I.S."/>
            <person name="U'Ren J.M."/>
            <person name="Derntl C."/>
        </authorList>
    </citation>
    <scope>NUCLEOTIDE SEQUENCE</scope>
    <source>
        <strain evidence="2">TUCIM 5799</strain>
    </source>
</reference>
<feature type="region of interest" description="Disordered" evidence="1">
    <location>
        <begin position="149"/>
        <end position="191"/>
    </location>
</feature>
<evidence type="ECO:0000256" key="1">
    <source>
        <dbReference type="SAM" id="MobiDB-lite"/>
    </source>
</evidence>